<gene>
    <name evidence="4" type="ORF">SMIDD22_01722</name>
</gene>
<evidence type="ECO:0000259" key="3">
    <source>
        <dbReference type="SMART" id="SM00644"/>
    </source>
</evidence>
<protein>
    <submittedName>
        <fullName evidence="4">Choline binding protein A</fullName>
    </submittedName>
</protein>
<dbReference type="Gene3D" id="2.10.270.10">
    <property type="entry name" value="Cholin Binding"/>
    <property type="match status" value="1"/>
</dbReference>
<dbReference type="PROSITE" id="PS51170">
    <property type="entry name" value="CW"/>
    <property type="match status" value="4"/>
</dbReference>
<dbReference type="InterPro" id="IPR018337">
    <property type="entry name" value="Cell_wall/Cho-bd_repeat"/>
</dbReference>
<dbReference type="SUPFAM" id="SSF55846">
    <property type="entry name" value="N-acetylmuramoyl-L-alanine amidase-like"/>
    <property type="match status" value="1"/>
</dbReference>
<name>A0A139R8B0_STRMT</name>
<feature type="domain" description="N-acetylmuramoyl-L-alanine amidase" evidence="3">
    <location>
        <begin position="11"/>
        <end position="153"/>
    </location>
</feature>
<dbReference type="InterPro" id="IPR002502">
    <property type="entry name" value="Amidase_domain"/>
</dbReference>
<dbReference type="Pfam" id="PF01510">
    <property type="entry name" value="Amidase_2"/>
    <property type="match status" value="1"/>
</dbReference>
<dbReference type="PATRIC" id="fig|28037.238.peg.2043"/>
<evidence type="ECO:0000256" key="1">
    <source>
        <dbReference type="ARBA" id="ARBA00022737"/>
    </source>
</evidence>
<accession>A0A139R8B0</accession>
<dbReference type="GO" id="GO:0008745">
    <property type="term" value="F:N-acetylmuramoyl-L-alanine amidase activity"/>
    <property type="evidence" value="ECO:0007669"/>
    <property type="project" value="InterPro"/>
</dbReference>
<dbReference type="EMBL" id="LQZD01000426">
    <property type="protein sequence ID" value="KXU11003.1"/>
    <property type="molecule type" value="Genomic_DNA"/>
</dbReference>
<feature type="repeat" description="Cell wall-binding" evidence="2">
    <location>
        <begin position="227"/>
        <end position="247"/>
    </location>
</feature>
<dbReference type="Gene3D" id="3.40.80.10">
    <property type="entry name" value="Peptidoglycan recognition protein-like"/>
    <property type="match status" value="1"/>
</dbReference>
<evidence type="ECO:0000256" key="2">
    <source>
        <dbReference type="PROSITE-ProRule" id="PRU00591"/>
    </source>
</evidence>
<dbReference type="Pfam" id="PF01473">
    <property type="entry name" value="Choline_bind_1"/>
    <property type="match status" value="1"/>
</dbReference>
<dbReference type="SMART" id="SM00644">
    <property type="entry name" value="Ami_2"/>
    <property type="match status" value="1"/>
</dbReference>
<organism evidence="4 5">
    <name type="scientific">Streptococcus mitis</name>
    <dbReference type="NCBI Taxonomy" id="28037"/>
    <lineage>
        <taxon>Bacteria</taxon>
        <taxon>Bacillati</taxon>
        <taxon>Bacillota</taxon>
        <taxon>Bacilli</taxon>
        <taxon>Lactobacillales</taxon>
        <taxon>Streptococcaceae</taxon>
        <taxon>Streptococcus</taxon>
        <taxon>Streptococcus mitis group</taxon>
    </lineage>
</organism>
<keyword evidence="1" id="KW-0677">Repeat</keyword>
<dbReference type="InterPro" id="IPR036505">
    <property type="entry name" value="Amidase/PGRP_sf"/>
</dbReference>
<dbReference type="AlphaFoldDB" id="A0A139R8B0"/>
<feature type="repeat" description="Cell wall-binding" evidence="2">
    <location>
        <begin position="206"/>
        <end position="225"/>
    </location>
</feature>
<evidence type="ECO:0000313" key="4">
    <source>
        <dbReference type="EMBL" id="KXU11003.1"/>
    </source>
</evidence>
<dbReference type="SUPFAM" id="SSF69360">
    <property type="entry name" value="Cell wall binding repeat"/>
    <property type="match status" value="1"/>
</dbReference>
<proteinExistence type="predicted"/>
<dbReference type="GO" id="GO:0009253">
    <property type="term" value="P:peptidoglycan catabolic process"/>
    <property type="evidence" value="ECO:0007669"/>
    <property type="project" value="InterPro"/>
</dbReference>
<dbReference type="Gene3D" id="2.20.120.10">
    <property type="entry name" value="Multimodular pneumococcal cell wall endolysin, domain 3"/>
    <property type="match status" value="1"/>
</dbReference>
<evidence type="ECO:0000313" key="5">
    <source>
        <dbReference type="Proteomes" id="UP000070779"/>
    </source>
</evidence>
<comment type="caution">
    <text evidence="4">The sequence shown here is derived from an EMBL/GenBank/DDBJ whole genome shotgun (WGS) entry which is preliminary data.</text>
</comment>
<dbReference type="Proteomes" id="UP000070779">
    <property type="component" value="Unassembled WGS sequence"/>
</dbReference>
<dbReference type="Pfam" id="PF19127">
    <property type="entry name" value="Choline_bind_3"/>
    <property type="match status" value="2"/>
</dbReference>
<feature type="repeat" description="Cell wall-binding" evidence="2">
    <location>
        <begin position="248"/>
        <end position="267"/>
    </location>
</feature>
<reference evidence="4 5" key="1">
    <citation type="submission" date="2016-01" db="EMBL/GenBank/DDBJ databases">
        <title>Highly variable Streptococcus oralis are common among viridans streptococci isolated from primates.</title>
        <authorList>
            <person name="Denapaite D."/>
            <person name="Rieger M."/>
            <person name="Koendgen S."/>
            <person name="Brueckner R."/>
            <person name="Ochigava I."/>
            <person name="Kappeler P."/>
            <person name="Maetz-Rensing K."/>
            <person name="Leendertz F."/>
            <person name="Hakenbeck R."/>
        </authorList>
    </citation>
    <scope>NUCLEOTIDE SEQUENCE [LARGE SCALE GENOMIC DNA]</scope>
    <source>
        <strain evidence="4 5">DD22</strain>
    </source>
</reference>
<sequence>MVEIINHTIFNGISGSRPTERPKYYVLHNDAGSKSAKAYIEWLQERYDNGQSELGFAHYYITRDAIVRVEDTYNGSWSAANYDANMNSLSYEVCQQLSASDAEFIENENMVLRQMAEDMAYYGDTPNYSNIKFHNEFSSTSCPARSLELHGGYNDSLRDYVIAKIKHYQTLGSTVQEMLDNEGNQEGWKKNSTGWWYVNSDGSYPTNKWQKINNVWYYFDSNGYMKANTWHKHSDGHWYYLLPSGSMAIGWALIANKWYYFKEDGKMATGWVKYKEHWYYLDAKDGDMKSKQFIKSADGTGWYYLKSDGTMADKPEFTIEPDGLITTK</sequence>
<feature type="repeat" description="Cell wall-binding" evidence="2">
    <location>
        <begin position="290"/>
        <end position="311"/>
    </location>
</feature>